<evidence type="ECO:0000259" key="12">
    <source>
        <dbReference type="PROSITE" id="PS51698"/>
    </source>
</evidence>
<gene>
    <name evidence="13" type="ORF">PSAL00342_LOCUS6754</name>
</gene>
<evidence type="ECO:0000256" key="8">
    <source>
        <dbReference type="ARBA" id="ARBA00022679"/>
    </source>
</evidence>
<dbReference type="GO" id="GO:0006511">
    <property type="term" value="P:ubiquitin-dependent protein catabolic process"/>
    <property type="evidence" value="ECO:0007669"/>
    <property type="project" value="InterPro"/>
</dbReference>
<dbReference type="GO" id="GO:0034450">
    <property type="term" value="F:ubiquitin-ubiquitin ligase activity"/>
    <property type="evidence" value="ECO:0007669"/>
    <property type="project" value="InterPro"/>
</dbReference>
<feature type="domain" description="U-box" evidence="12">
    <location>
        <begin position="938"/>
        <end position="1012"/>
    </location>
</feature>
<evidence type="ECO:0000256" key="1">
    <source>
        <dbReference type="ARBA" id="ARBA00000900"/>
    </source>
</evidence>
<evidence type="ECO:0000256" key="5">
    <source>
        <dbReference type="ARBA" id="ARBA00007434"/>
    </source>
</evidence>
<protein>
    <recommendedName>
        <fullName evidence="6">RING-type E3 ubiquitin transferase</fullName>
        <ecNumber evidence="6">2.3.2.27</ecNumber>
    </recommendedName>
</protein>
<keyword evidence="9" id="KW-0833">Ubl conjugation pathway</keyword>
<accession>A0A7S3UH07</accession>
<name>A0A7S3UH07_9CHLO</name>
<comment type="similarity">
    <text evidence="5">Belongs to the ubiquitin conjugation factor E4 family.</text>
</comment>
<keyword evidence="7" id="KW-0963">Cytoplasm</keyword>
<dbReference type="GO" id="GO:0005737">
    <property type="term" value="C:cytoplasm"/>
    <property type="evidence" value="ECO:0007669"/>
    <property type="project" value="UniProtKB-SubCell"/>
</dbReference>
<dbReference type="EMBL" id="HBIS01007730">
    <property type="protein sequence ID" value="CAE0612855.1"/>
    <property type="molecule type" value="Transcribed_RNA"/>
</dbReference>
<dbReference type="Gene3D" id="3.30.40.10">
    <property type="entry name" value="Zinc/RING finger domain, C3HC4 (zinc finger)"/>
    <property type="match status" value="1"/>
</dbReference>
<keyword evidence="8" id="KW-0808">Transferase</keyword>
<evidence type="ECO:0000256" key="4">
    <source>
        <dbReference type="ARBA" id="ARBA00004906"/>
    </source>
</evidence>
<comment type="subcellular location">
    <subcellularLocation>
        <location evidence="3">Cytoplasm</location>
    </subcellularLocation>
    <subcellularLocation>
        <location evidence="2">Nucleus</location>
    </subcellularLocation>
</comment>
<evidence type="ECO:0000256" key="9">
    <source>
        <dbReference type="ARBA" id="ARBA00022786"/>
    </source>
</evidence>
<dbReference type="Pfam" id="PF04564">
    <property type="entry name" value="U-box"/>
    <property type="match status" value="1"/>
</dbReference>
<comment type="pathway">
    <text evidence="4">Protein modification; protein ubiquitination.</text>
</comment>
<reference evidence="13" key="1">
    <citation type="submission" date="2021-01" db="EMBL/GenBank/DDBJ databases">
        <authorList>
            <person name="Corre E."/>
            <person name="Pelletier E."/>
            <person name="Niang G."/>
            <person name="Scheremetjew M."/>
            <person name="Finn R."/>
            <person name="Kale V."/>
            <person name="Holt S."/>
            <person name="Cochrane G."/>
            <person name="Meng A."/>
            <person name="Brown T."/>
            <person name="Cohen L."/>
        </authorList>
    </citation>
    <scope>NUCLEOTIDE SEQUENCE</scope>
    <source>
        <strain evidence="13">CCMP1897</strain>
    </source>
</reference>
<dbReference type="CDD" id="cd16657">
    <property type="entry name" value="RING-Ubox_UBE4A"/>
    <property type="match status" value="1"/>
</dbReference>
<dbReference type="Pfam" id="PF10408">
    <property type="entry name" value="Ufd2P_core"/>
    <property type="match status" value="1"/>
</dbReference>
<evidence type="ECO:0000256" key="7">
    <source>
        <dbReference type="ARBA" id="ARBA00022490"/>
    </source>
</evidence>
<dbReference type="AlphaFoldDB" id="A0A7S3UH07"/>
<comment type="catalytic activity">
    <reaction evidence="1">
        <text>S-ubiquitinyl-[E2 ubiquitin-conjugating enzyme]-L-cysteine + [acceptor protein]-L-lysine = [E2 ubiquitin-conjugating enzyme]-L-cysteine + N(6)-ubiquitinyl-[acceptor protein]-L-lysine.</text>
        <dbReference type="EC" id="2.3.2.27"/>
    </reaction>
</comment>
<evidence type="ECO:0000256" key="10">
    <source>
        <dbReference type="ARBA" id="ARBA00023242"/>
    </source>
</evidence>
<dbReference type="GO" id="GO:0000209">
    <property type="term" value="P:protein polyubiquitination"/>
    <property type="evidence" value="ECO:0007669"/>
    <property type="project" value="TreeGrafter"/>
</dbReference>
<keyword evidence="10" id="KW-0539">Nucleus</keyword>
<dbReference type="PANTHER" id="PTHR13931:SF2">
    <property type="entry name" value="UBIQUITIN CONJUGATION FACTOR E4 B"/>
    <property type="match status" value="1"/>
</dbReference>
<feature type="region of interest" description="Disordered" evidence="11">
    <location>
        <begin position="409"/>
        <end position="433"/>
    </location>
</feature>
<dbReference type="InterPro" id="IPR045132">
    <property type="entry name" value="UBE4"/>
</dbReference>
<sequence length="1015" mass="116312">MDTSRRKIVLHETICRVFQVCLDEGGCEGRVVLSDLAEELRQERRGDTETQALLQHDEIERVIMERLSQPPKDKHERSVRYLMECYARAQDESRRAERYKDKEFAQQVQKTMEFARELVVSYSGILLQTDMFPQTKEAEARGSLQILDCMMEPTGTVLPAGYLEQFVARFEGEGLQEMFEPIVRELAKSVVQCSLLGEFHAQIRTLNLLTNHPALCKVITSAKDWIPPRGNGRQFEQQSLLGPLLTISAIPDLVVPSRPSVRKTCFSDVENRRNADVLTSITALRNAAESLASTLHMIHMNLLRKGCRQHVLECFSAAINRNEGRAKMQIDMRTTASHGYMINLGRVLLRICEPFLNDRGVKFSRIDPDYVTHGRIDFSGDTKIAATSEEEASWIDRRNASRVENFRNVSRQLGMDSGDEPVTWSPDSKDSKMEEAPANKDYHFVCESFFFTARCLHLGLARCIRYQLELLKALQKHQQALDDLQASQNISPMDPRNPQALMRERRVTELKAVISEYQELRLCFDTLLMDPAMLRPAFDFYRCLSAWLLKTACPGIVKGGLIEFPLPSPCPMEFATLPEHFVDDITTVLLYIVRTSPDILNSVQNELAEIIDFLIVFVGSPHYIKNPYKRADMVEVLHACIPRESQHGMPPPKSVQLLLEVYPLAVKHLVPNLLKLYVDIEFTGSHTQFYDKFNIRHNIGEILEYLWGVHAHRQEWCRVAVEQEGSFYLKFLNMLINDAIYLLDESVKKLPEVRETLQAMLNTSSWQAQPAREREEREASLRQTEQILRSDLYLARVHLRMLQYTSTEITTPFLCPEMVDRIASMLDYFLVQFLEYLSGSRTMELHDLEKYGFVPSELLSRLADVFINLFLKDKENSLAAAIAKDGRSYHDGLFDELARIAREYFLLTEDKVVQMERLGARVAEAKASEMDDEEMLGDVPDEFLDPIQYTLMKDPVKLPTSGVTLDKATIMRHLLSDPTDPFNRKPLSPEMLVPEVELKASISNWIAEQKGKAKQ</sequence>
<organism evidence="13">
    <name type="scientific">Picocystis salinarum</name>
    <dbReference type="NCBI Taxonomy" id="88271"/>
    <lineage>
        <taxon>Eukaryota</taxon>
        <taxon>Viridiplantae</taxon>
        <taxon>Chlorophyta</taxon>
        <taxon>Picocystophyceae</taxon>
        <taxon>Picocystales</taxon>
        <taxon>Picocystaceae</taxon>
        <taxon>Picocystis</taxon>
    </lineage>
</organism>
<dbReference type="GO" id="GO:0000151">
    <property type="term" value="C:ubiquitin ligase complex"/>
    <property type="evidence" value="ECO:0007669"/>
    <property type="project" value="InterPro"/>
</dbReference>
<dbReference type="EC" id="2.3.2.27" evidence="6"/>
<proteinExistence type="inferred from homology"/>
<evidence type="ECO:0000256" key="2">
    <source>
        <dbReference type="ARBA" id="ARBA00004123"/>
    </source>
</evidence>
<dbReference type="SMART" id="SM00504">
    <property type="entry name" value="Ubox"/>
    <property type="match status" value="1"/>
</dbReference>
<dbReference type="UniPathway" id="UPA00143"/>
<evidence type="ECO:0000256" key="3">
    <source>
        <dbReference type="ARBA" id="ARBA00004496"/>
    </source>
</evidence>
<dbReference type="PANTHER" id="PTHR13931">
    <property type="entry name" value="UBIQUITINATION FACTOR E4"/>
    <property type="match status" value="1"/>
</dbReference>
<dbReference type="GO" id="GO:0036503">
    <property type="term" value="P:ERAD pathway"/>
    <property type="evidence" value="ECO:0007669"/>
    <property type="project" value="InterPro"/>
</dbReference>
<dbReference type="InterPro" id="IPR003613">
    <property type="entry name" value="Ubox_domain"/>
</dbReference>
<evidence type="ECO:0000256" key="11">
    <source>
        <dbReference type="SAM" id="MobiDB-lite"/>
    </source>
</evidence>
<dbReference type="InterPro" id="IPR013083">
    <property type="entry name" value="Znf_RING/FYVE/PHD"/>
</dbReference>
<dbReference type="PROSITE" id="PS51698">
    <property type="entry name" value="U_BOX"/>
    <property type="match status" value="1"/>
</dbReference>
<dbReference type="SUPFAM" id="SSF57850">
    <property type="entry name" value="RING/U-box"/>
    <property type="match status" value="1"/>
</dbReference>
<evidence type="ECO:0000313" key="13">
    <source>
        <dbReference type="EMBL" id="CAE0612855.1"/>
    </source>
</evidence>
<dbReference type="FunFam" id="3.30.40.10:FF:000055">
    <property type="entry name" value="Ubiquitin conjugation factor e4 a"/>
    <property type="match status" value="1"/>
</dbReference>
<dbReference type="InterPro" id="IPR019474">
    <property type="entry name" value="Ub_conjug_fac_E4_core"/>
</dbReference>
<dbReference type="GO" id="GO:0005634">
    <property type="term" value="C:nucleus"/>
    <property type="evidence" value="ECO:0007669"/>
    <property type="project" value="UniProtKB-SubCell"/>
</dbReference>
<evidence type="ECO:0000256" key="6">
    <source>
        <dbReference type="ARBA" id="ARBA00012483"/>
    </source>
</evidence>